<dbReference type="RefSeq" id="WP_003771555.1">
    <property type="nucleotide sequence ID" value="NZ_CP007726.1"/>
</dbReference>
<reference evidence="2 5" key="3">
    <citation type="journal article" date="2015" name="PLoS Genet.">
        <title>Common Cell Shape Evolution of Two Nasopharyngeal Pathogens.</title>
        <authorList>
            <person name="Veyrier F.J."/>
            <person name="Biais N."/>
            <person name="Morales P."/>
            <person name="Belkacem N."/>
            <person name="Guilhen C."/>
            <person name="Ranjeva S."/>
            <person name="Sismeiro O."/>
            <person name="Pehau-Arnaudet G."/>
            <person name="Rocha E.P."/>
            <person name="Werts C."/>
            <person name="Taha M.K."/>
            <person name="Boneca I.G."/>
        </authorList>
    </citation>
    <scope>NUCLEOTIDE SEQUENCE [LARGE SCALE GENOMIC DNA]</scope>
    <source>
        <strain evidence="2 5">ATCC 29315</strain>
    </source>
</reference>
<dbReference type="Proteomes" id="UP000005536">
    <property type="component" value="Unassembled WGS sequence"/>
</dbReference>
<dbReference type="KEGG" id="nel:NELON_07355"/>
<protein>
    <recommendedName>
        <fullName evidence="6">Periplasmic protein</fullName>
    </recommendedName>
</protein>
<name>D4DQ44_NEIEG</name>
<proteinExistence type="predicted"/>
<dbReference type="HOGENOM" id="CLU_112880_0_0_4"/>
<organism evidence="3 4">
    <name type="scientific">Neisseria elongata subsp. glycolytica ATCC 29315</name>
    <dbReference type="NCBI Taxonomy" id="546263"/>
    <lineage>
        <taxon>Bacteria</taxon>
        <taxon>Pseudomonadati</taxon>
        <taxon>Pseudomonadota</taxon>
        <taxon>Betaproteobacteria</taxon>
        <taxon>Neisseriales</taxon>
        <taxon>Neisseriaceae</taxon>
        <taxon>Neisseria</taxon>
    </lineage>
</organism>
<accession>D4DQ44</accession>
<feature type="region of interest" description="Disordered" evidence="1">
    <location>
        <begin position="125"/>
        <end position="152"/>
    </location>
</feature>
<feature type="region of interest" description="Disordered" evidence="1">
    <location>
        <begin position="55"/>
        <end position="110"/>
    </location>
</feature>
<dbReference type="STRING" id="546263.NELON_07355"/>
<dbReference type="PATRIC" id="fig|546263.7.peg.1575"/>
<evidence type="ECO:0000256" key="1">
    <source>
        <dbReference type="SAM" id="MobiDB-lite"/>
    </source>
</evidence>
<reference evidence="3 4" key="1">
    <citation type="submission" date="2010-02" db="EMBL/GenBank/DDBJ databases">
        <authorList>
            <person name="Weinstock G."/>
            <person name="Sodergren E."/>
            <person name="Clifton S."/>
            <person name="Fulton L."/>
            <person name="Fulton B."/>
            <person name="Courtney L."/>
            <person name="Fronick C."/>
            <person name="Harrison M."/>
            <person name="Strong C."/>
            <person name="Farmer C."/>
            <person name="Delahaunty K."/>
            <person name="Markovic C."/>
            <person name="Hall O."/>
            <person name="Minx P."/>
            <person name="Tomlinson C."/>
            <person name="Mitreva M."/>
            <person name="Nelson J."/>
            <person name="Hou S."/>
            <person name="Wollam A."/>
            <person name="Pepin K.H."/>
            <person name="Johnson M."/>
            <person name="Bhonagiri V."/>
            <person name="Zhang X."/>
            <person name="Suruliraj S."/>
            <person name="Warren W."/>
            <person name="Chinwalla A."/>
            <person name="Mardis E.R."/>
            <person name="Wilson R.K."/>
        </authorList>
    </citation>
    <scope>NUCLEOTIDE SEQUENCE [LARGE SCALE GENOMIC DNA]</scope>
    <source>
        <strain evidence="3 4">ATCC 29315</strain>
    </source>
</reference>
<reference evidence="5" key="2">
    <citation type="submission" date="2014-05" db="EMBL/GenBank/DDBJ databases">
        <title>Complete Genome sequence of Neisseria elongata subsp. glycolytica.</title>
        <authorList>
            <person name="Veyrier F.J."/>
            <person name="Taha M.-K."/>
        </authorList>
    </citation>
    <scope>NUCLEOTIDE SEQUENCE [LARGE SCALE GENOMIC DNA]</scope>
    <source>
        <strain evidence="5">ATCC 29315</strain>
    </source>
</reference>
<dbReference type="Proteomes" id="UP000031392">
    <property type="component" value="Chromosome"/>
</dbReference>
<evidence type="ECO:0000313" key="5">
    <source>
        <dbReference type="Proteomes" id="UP000031392"/>
    </source>
</evidence>
<keyword evidence="5" id="KW-1185">Reference proteome</keyword>
<evidence type="ECO:0000313" key="3">
    <source>
        <dbReference type="EMBL" id="EFE49927.1"/>
    </source>
</evidence>
<dbReference type="EMBL" id="ADBF01000030">
    <property type="protein sequence ID" value="EFE49927.1"/>
    <property type="molecule type" value="Genomic_DNA"/>
</dbReference>
<evidence type="ECO:0008006" key="6">
    <source>
        <dbReference type="Google" id="ProtNLM"/>
    </source>
</evidence>
<dbReference type="EMBL" id="CP007726">
    <property type="protein sequence ID" value="AJE18724.1"/>
    <property type="molecule type" value="Genomic_DNA"/>
</dbReference>
<gene>
    <name evidence="3" type="ORF">NEIELOOT_01181</name>
    <name evidence="2" type="ORF">NELON_07355</name>
</gene>
<evidence type="ECO:0000313" key="2">
    <source>
        <dbReference type="EMBL" id="AJE18724.1"/>
    </source>
</evidence>
<sequence length="169" mass="17905">MNDIIKYSIIAAISSASLPAGAKVYECNVGGVTVYTSRPSANCHTPDLPKIGSYTSIAPRVAPPPREPAAPASPRRASMGTNHAANAPIRTAPPLQTADAGLPKPSGSSGRRTILEQELANEQQALASAQNELSAARAQKNQNRASQLTANIQDRRQNIQALQRELSRM</sequence>
<dbReference type="AlphaFoldDB" id="D4DQ44"/>
<evidence type="ECO:0000313" key="4">
    <source>
        <dbReference type="Proteomes" id="UP000005536"/>
    </source>
</evidence>